<protein>
    <submittedName>
        <fullName evidence="2">Uncharacterized protein</fullName>
    </submittedName>
</protein>
<feature type="coiled-coil region" evidence="1">
    <location>
        <begin position="47"/>
        <end position="111"/>
    </location>
</feature>
<evidence type="ECO:0000313" key="2">
    <source>
        <dbReference type="EMBL" id="QHS78507.1"/>
    </source>
</evidence>
<dbReference type="EMBL" id="MN740598">
    <property type="protein sequence ID" value="QHS78507.1"/>
    <property type="molecule type" value="Genomic_DNA"/>
</dbReference>
<name>A0A6C0AFD7_9ZZZZ</name>
<reference evidence="2" key="1">
    <citation type="journal article" date="2020" name="Nature">
        <title>Giant virus diversity and host interactions through global metagenomics.</title>
        <authorList>
            <person name="Schulz F."/>
            <person name="Roux S."/>
            <person name="Paez-Espino D."/>
            <person name="Jungbluth S."/>
            <person name="Walsh D.A."/>
            <person name="Denef V.J."/>
            <person name="McMahon K.D."/>
            <person name="Konstantinidis K.T."/>
            <person name="Eloe-Fadrosh E.A."/>
            <person name="Kyrpides N.C."/>
            <person name="Woyke T."/>
        </authorList>
    </citation>
    <scope>NUCLEOTIDE SEQUENCE</scope>
    <source>
        <strain evidence="2">GVMAG-S-1021933-23</strain>
    </source>
</reference>
<organism evidence="2">
    <name type="scientific">viral metagenome</name>
    <dbReference type="NCBI Taxonomy" id="1070528"/>
    <lineage>
        <taxon>unclassified sequences</taxon>
        <taxon>metagenomes</taxon>
        <taxon>organismal metagenomes</taxon>
    </lineage>
</organism>
<accession>A0A6C0AFD7</accession>
<dbReference type="AlphaFoldDB" id="A0A6C0AFD7"/>
<keyword evidence="1" id="KW-0175">Coiled coil</keyword>
<evidence type="ECO:0000256" key="1">
    <source>
        <dbReference type="SAM" id="Coils"/>
    </source>
</evidence>
<proteinExistence type="predicted"/>
<sequence>MMSDVSIFKKKQKCVGIPSNPGCGKDKLLQFFYENPKGSGIFRKTCKECISNQRKIEKEKIEELRQTIKNNSTEENKSNKKIDNEILIEKLRLLEEIAEKLNKEIENYELNRIRSNTPDQEIH</sequence>